<dbReference type="OrthoDB" id="3066754at2759"/>
<keyword evidence="1" id="KW-0812">Transmembrane</keyword>
<evidence type="ECO:0000313" key="2">
    <source>
        <dbReference type="EMBL" id="KAF5384718.1"/>
    </source>
</evidence>
<protein>
    <submittedName>
        <fullName evidence="2">Uncharacterized protein</fullName>
    </submittedName>
</protein>
<evidence type="ECO:0000313" key="3">
    <source>
        <dbReference type="Proteomes" id="UP000518752"/>
    </source>
</evidence>
<dbReference type="Proteomes" id="UP000518752">
    <property type="component" value="Unassembled WGS sequence"/>
</dbReference>
<dbReference type="AlphaFoldDB" id="A0A8H5HJY2"/>
<proteinExistence type="predicted"/>
<name>A0A8H5HJY2_9AGAR</name>
<gene>
    <name evidence="2" type="ORF">D9757_006272</name>
</gene>
<sequence>MLISSSLTFGQVTFILRAAVQILGFGGIFLIGHILLASSPRTASLKTHDIINRAVSKSTFTKSSLIWVIATFRGKTGGPRTPPQLVVAISLLVLYGAFVSLSDVGFLGFHGCEVPGPSMFDRPNSVNNADQAYQMTMNATVAGNNLTSIKAYRCSSVTTTNFGGNVTEYVCDSWQNSTFANSSFFSVLNSTDSDILMPRQLTHEDQPRSAFIDLNTYYIGPGVSRIQQPTIQNGIAVFPHEQGFRSVFGVPNLSPQHSVSVDKAMALEVEMGCMALGIDSQHNLDAIGGGIDIFVTNGSWRAYFGPSYMEDILSKAADDIRAVYRPLFNESSLDSYGYLNGINSSSFTKSTIANILPIYLPFGISNSTDILNAIMGNCTSLLRSRLNLTDYYSDEAAQHCGMLGLGGTVNADDGNVVEGLARMVCATATQINMVSGKISTNPDESINLLDYTRIPADLNHLRASFYDIDETDWDGDGTLDTVFYNFDPYDRFTLSVNPHGSTSHYITQNRDFSDSRTTGTGSGGGAMTRVASFMASSSSLILGGFSLSTLNILNDGNNPITFNVSRVTKWGGELGASYVLNSLAYSGWVAASRSPMLVLSTGGYSATCYDLPFALGFLPLVLTSGFLIFWTVYLLFRSRPIMPKNLEYLYGGMTPLRSVVFDTHGKDVILRWENDPQPHLEVLSEGQPLLDADETAAGDSTRSGDSTPKIRIMELLLLRGKDDIDVTSRVSESESADHFLMWVSKKTHSRMIL</sequence>
<keyword evidence="1" id="KW-0472">Membrane</keyword>
<comment type="caution">
    <text evidence="2">The sequence shown here is derived from an EMBL/GenBank/DDBJ whole genome shotgun (WGS) entry which is preliminary data.</text>
</comment>
<reference evidence="2 3" key="1">
    <citation type="journal article" date="2020" name="ISME J.">
        <title>Uncovering the hidden diversity of litter-decomposition mechanisms in mushroom-forming fungi.</title>
        <authorList>
            <person name="Floudas D."/>
            <person name="Bentzer J."/>
            <person name="Ahren D."/>
            <person name="Johansson T."/>
            <person name="Persson P."/>
            <person name="Tunlid A."/>
        </authorList>
    </citation>
    <scope>NUCLEOTIDE SEQUENCE [LARGE SCALE GENOMIC DNA]</scope>
    <source>
        <strain evidence="2 3">CBS 406.79</strain>
    </source>
</reference>
<organism evidence="2 3">
    <name type="scientific">Collybiopsis confluens</name>
    <dbReference type="NCBI Taxonomy" id="2823264"/>
    <lineage>
        <taxon>Eukaryota</taxon>
        <taxon>Fungi</taxon>
        <taxon>Dikarya</taxon>
        <taxon>Basidiomycota</taxon>
        <taxon>Agaricomycotina</taxon>
        <taxon>Agaricomycetes</taxon>
        <taxon>Agaricomycetidae</taxon>
        <taxon>Agaricales</taxon>
        <taxon>Marasmiineae</taxon>
        <taxon>Omphalotaceae</taxon>
        <taxon>Collybiopsis</taxon>
    </lineage>
</organism>
<feature type="transmembrane region" description="Helical" evidence="1">
    <location>
        <begin position="14"/>
        <end position="36"/>
    </location>
</feature>
<dbReference type="EMBL" id="JAACJN010000041">
    <property type="protein sequence ID" value="KAF5384718.1"/>
    <property type="molecule type" value="Genomic_DNA"/>
</dbReference>
<evidence type="ECO:0000256" key="1">
    <source>
        <dbReference type="SAM" id="Phobius"/>
    </source>
</evidence>
<feature type="transmembrane region" description="Helical" evidence="1">
    <location>
        <begin position="613"/>
        <end position="636"/>
    </location>
</feature>
<feature type="transmembrane region" description="Helical" evidence="1">
    <location>
        <begin position="85"/>
        <end position="109"/>
    </location>
</feature>
<accession>A0A8H5HJY2</accession>
<keyword evidence="3" id="KW-1185">Reference proteome</keyword>
<keyword evidence="1" id="KW-1133">Transmembrane helix</keyword>